<dbReference type="AlphaFoldDB" id="A0A3M9X3X8"/>
<organism evidence="1 2">
    <name type="scientific">Mesorhizobium japonicum</name>
    <dbReference type="NCBI Taxonomy" id="2066070"/>
    <lineage>
        <taxon>Bacteria</taxon>
        <taxon>Pseudomonadati</taxon>
        <taxon>Pseudomonadota</taxon>
        <taxon>Alphaproteobacteria</taxon>
        <taxon>Hyphomicrobiales</taxon>
        <taxon>Phyllobacteriaceae</taxon>
        <taxon>Mesorhizobium</taxon>
    </lineage>
</organism>
<evidence type="ECO:0000313" key="1">
    <source>
        <dbReference type="EMBL" id="RNJ42376.1"/>
    </source>
</evidence>
<comment type="caution">
    <text evidence="1">The sequence shown here is derived from an EMBL/GenBank/DDBJ whole genome shotgun (WGS) entry which is preliminary data.</text>
</comment>
<proteinExistence type="predicted"/>
<protein>
    <submittedName>
        <fullName evidence="1">Uncharacterized protein</fullName>
    </submittedName>
</protein>
<gene>
    <name evidence="1" type="ORF">DNR46_28685</name>
</gene>
<evidence type="ECO:0000313" key="2">
    <source>
        <dbReference type="Proteomes" id="UP000275436"/>
    </source>
</evidence>
<accession>A0A3M9X3X8</accession>
<dbReference type="RefSeq" id="WP_123169728.1">
    <property type="nucleotide sequence ID" value="NZ_QKOD01000011.1"/>
</dbReference>
<dbReference type="Proteomes" id="UP000275436">
    <property type="component" value="Unassembled WGS sequence"/>
</dbReference>
<name>A0A3M9X3X8_9HYPH</name>
<dbReference type="EMBL" id="QKOD01000011">
    <property type="protein sequence ID" value="RNJ42376.1"/>
    <property type="molecule type" value="Genomic_DNA"/>
</dbReference>
<reference evidence="1 2" key="1">
    <citation type="journal article" date="2018" name="Mol. Plant Microbe Interact.">
        <title>Taxonomically Different Co-Microsymbionts of a Relict Legume, Oxytropis popoviana, Have Complementary Sets of Symbiotic Genes and Together Increase the Efficiency of Plant Nodulation.</title>
        <authorList>
            <person name="Safronova V."/>
            <person name="Belimov A."/>
            <person name="Sazanova A."/>
            <person name="Chirak E."/>
            <person name="Verkhozina A."/>
            <person name="Kuznetsova I."/>
            <person name="Andronov E."/>
            <person name="Puhalsky J."/>
            <person name="Tikhonovich I."/>
        </authorList>
    </citation>
    <scope>NUCLEOTIDE SEQUENCE [LARGE SCALE GENOMIC DNA]</scope>
    <source>
        <strain evidence="1 2">Opo-235</strain>
    </source>
</reference>
<sequence>MDASARKVGSAVTEFLQQHAGLHFALVLVQLSIHDLPGTDQRIVVPSIPLRTTNIVRGIVQIDDGRVSIVPPAPTTRSEKPTTLSEDEIFAALDARVPGTSDRLVAFLTGCEDLQVRWEVKKTIIVRMTVGEFRVLVFVINANGTVDMGYTYGIKDLTRGFVQKVVNAVPATVFRETPKTAYAKKTDGTFLTVWELLDNAPGIRAALEELNRTLLATDAKSAE</sequence>